<dbReference type="Proteomes" id="UP001431783">
    <property type="component" value="Unassembled WGS sequence"/>
</dbReference>
<gene>
    <name evidence="1" type="ORF">WA026_006043</name>
</gene>
<name>A0AAW1TQA4_9CUCU</name>
<comment type="caution">
    <text evidence="1">The sequence shown here is derived from an EMBL/GenBank/DDBJ whole genome shotgun (WGS) entry which is preliminary data.</text>
</comment>
<dbReference type="AlphaFoldDB" id="A0AAW1TQA4"/>
<evidence type="ECO:0000313" key="2">
    <source>
        <dbReference type="Proteomes" id="UP001431783"/>
    </source>
</evidence>
<protein>
    <submittedName>
        <fullName evidence="1">Uncharacterized protein</fullName>
    </submittedName>
</protein>
<keyword evidence="2" id="KW-1185">Reference proteome</keyword>
<evidence type="ECO:0000313" key="1">
    <source>
        <dbReference type="EMBL" id="KAK9869945.1"/>
    </source>
</evidence>
<accession>A0AAW1TQA4</accession>
<organism evidence="1 2">
    <name type="scientific">Henosepilachna vigintioctopunctata</name>
    <dbReference type="NCBI Taxonomy" id="420089"/>
    <lineage>
        <taxon>Eukaryota</taxon>
        <taxon>Metazoa</taxon>
        <taxon>Ecdysozoa</taxon>
        <taxon>Arthropoda</taxon>
        <taxon>Hexapoda</taxon>
        <taxon>Insecta</taxon>
        <taxon>Pterygota</taxon>
        <taxon>Neoptera</taxon>
        <taxon>Endopterygota</taxon>
        <taxon>Coleoptera</taxon>
        <taxon>Polyphaga</taxon>
        <taxon>Cucujiformia</taxon>
        <taxon>Coccinelloidea</taxon>
        <taxon>Coccinellidae</taxon>
        <taxon>Epilachninae</taxon>
        <taxon>Epilachnini</taxon>
        <taxon>Henosepilachna</taxon>
    </lineage>
</organism>
<dbReference type="EMBL" id="JARQZJ010000002">
    <property type="protein sequence ID" value="KAK9869945.1"/>
    <property type="molecule type" value="Genomic_DNA"/>
</dbReference>
<sequence>MVVGTWRMEDEDKRMIRCRYSTGLLAILHTGSPIGFASIDEECFLKASIVVAKVSNQLFGKSSHDKREGLAGGDLTGGGLFGNDNATAPDNTALSRLCESSLYSSMLSPPCLISDYKLVLNIRQTKR</sequence>
<reference evidence="1 2" key="1">
    <citation type="submission" date="2023-03" db="EMBL/GenBank/DDBJ databases">
        <title>Genome insight into feeding habits of ladybird beetles.</title>
        <authorList>
            <person name="Li H.-S."/>
            <person name="Huang Y.-H."/>
            <person name="Pang H."/>
        </authorList>
    </citation>
    <scope>NUCLEOTIDE SEQUENCE [LARGE SCALE GENOMIC DNA]</scope>
    <source>
        <strain evidence="1">SYSU_2023b</strain>
        <tissue evidence="1">Whole body</tissue>
    </source>
</reference>
<proteinExistence type="predicted"/>